<keyword evidence="4 7" id="KW-0812">Transmembrane</keyword>
<reference evidence="9" key="1">
    <citation type="submission" date="2022-01" db="EMBL/GenBank/DDBJ databases">
        <title>Paenibacillus spongiae sp. nov., isolated from marine sponge.</title>
        <authorList>
            <person name="Li Z."/>
            <person name="Zhang M."/>
        </authorList>
    </citation>
    <scope>NUCLEOTIDE SEQUENCE</scope>
    <source>
        <strain evidence="9">PHS-Z3</strain>
    </source>
</reference>
<feature type="transmembrane region" description="Helical" evidence="7">
    <location>
        <begin position="37"/>
        <end position="57"/>
    </location>
</feature>
<keyword evidence="6 7" id="KW-0472">Membrane</keyword>
<evidence type="ECO:0000256" key="6">
    <source>
        <dbReference type="ARBA" id="ARBA00023136"/>
    </source>
</evidence>
<accession>A0ABY5SJW7</accession>
<dbReference type="EMBL" id="CP091430">
    <property type="protein sequence ID" value="UVI32965.1"/>
    <property type="molecule type" value="Genomic_DNA"/>
</dbReference>
<dbReference type="SUPFAM" id="SSF103481">
    <property type="entry name" value="Multidrug resistance efflux transporter EmrE"/>
    <property type="match status" value="2"/>
</dbReference>
<feature type="transmembrane region" description="Helical" evidence="7">
    <location>
        <begin position="259"/>
        <end position="279"/>
    </location>
</feature>
<feature type="transmembrane region" description="Helical" evidence="7">
    <location>
        <begin position="158"/>
        <end position="179"/>
    </location>
</feature>
<feature type="transmembrane region" description="Helical" evidence="7">
    <location>
        <begin position="191"/>
        <end position="215"/>
    </location>
</feature>
<comment type="similarity">
    <text evidence="2">Belongs to the EamA transporter family.</text>
</comment>
<proteinExistence type="inferred from homology"/>
<dbReference type="InterPro" id="IPR037185">
    <property type="entry name" value="EmrE-like"/>
</dbReference>
<keyword evidence="3" id="KW-1003">Cell membrane</keyword>
<dbReference type="Pfam" id="PF00892">
    <property type="entry name" value="EamA"/>
    <property type="match status" value="2"/>
</dbReference>
<evidence type="ECO:0000259" key="8">
    <source>
        <dbReference type="Pfam" id="PF00892"/>
    </source>
</evidence>
<gene>
    <name evidence="9" type="ORF">L1F29_14500</name>
</gene>
<keyword evidence="10" id="KW-1185">Reference proteome</keyword>
<feature type="domain" description="EamA" evidence="8">
    <location>
        <begin position="8"/>
        <end position="145"/>
    </location>
</feature>
<organism evidence="9 10">
    <name type="scientific">Paenibacillus spongiae</name>
    <dbReference type="NCBI Taxonomy" id="2909671"/>
    <lineage>
        <taxon>Bacteria</taxon>
        <taxon>Bacillati</taxon>
        <taxon>Bacillota</taxon>
        <taxon>Bacilli</taxon>
        <taxon>Bacillales</taxon>
        <taxon>Paenibacillaceae</taxon>
        <taxon>Paenibacillus</taxon>
    </lineage>
</organism>
<dbReference type="PANTHER" id="PTHR32322:SF18">
    <property type="entry name" value="S-ADENOSYLMETHIONINE_S-ADENOSYLHOMOCYSTEINE TRANSPORTER"/>
    <property type="match status" value="1"/>
</dbReference>
<evidence type="ECO:0000313" key="9">
    <source>
        <dbReference type="EMBL" id="UVI32965.1"/>
    </source>
</evidence>
<protein>
    <submittedName>
        <fullName evidence="9">DMT family transporter</fullName>
    </submittedName>
</protein>
<evidence type="ECO:0000256" key="1">
    <source>
        <dbReference type="ARBA" id="ARBA00004651"/>
    </source>
</evidence>
<name>A0ABY5SJW7_9BACL</name>
<feature type="domain" description="EamA" evidence="8">
    <location>
        <begin position="164"/>
        <end position="297"/>
    </location>
</feature>
<evidence type="ECO:0000256" key="2">
    <source>
        <dbReference type="ARBA" id="ARBA00007362"/>
    </source>
</evidence>
<keyword evidence="5 7" id="KW-1133">Transmembrane helix</keyword>
<dbReference type="InterPro" id="IPR050638">
    <property type="entry name" value="AA-Vitamin_Transporters"/>
</dbReference>
<evidence type="ECO:0000256" key="7">
    <source>
        <dbReference type="SAM" id="Phobius"/>
    </source>
</evidence>
<dbReference type="RefSeq" id="WP_258389016.1">
    <property type="nucleotide sequence ID" value="NZ_CP091430.1"/>
</dbReference>
<comment type="subcellular location">
    <subcellularLocation>
        <location evidence="1">Cell membrane</location>
        <topology evidence="1">Multi-pass membrane protein</topology>
    </subcellularLocation>
</comment>
<evidence type="ECO:0000256" key="3">
    <source>
        <dbReference type="ARBA" id="ARBA00022475"/>
    </source>
</evidence>
<evidence type="ECO:0000256" key="5">
    <source>
        <dbReference type="ARBA" id="ARBA00022989"/>
    </source>
</evidence>
<feature type="transmembrane region" description="Helical" evidence="7">
    <location>
        <begin position="101"/>
        <end position="121"/>
    </location>
</feature>
<evidence type="ECO:0000256" key="4">
    <source>
        <dbReference type="ARBA" id="ARBA00022692"/>
    </source>
</evidence>
<dbReference type="Proteomes" id="UP001057877">
    <property type="component" value="Chromosome"/>
</dbReference>
<feature type="transmembrane region" description="Helical" evidence="7">
    <location>
        <begin position="128"/>
        <end position="146"/>
    </location>
</feature>
<dbReference type="PANTHER" id="PTHR32322">
    <property type="entry name" value="INNER MEMBRANE TRANSPORTER"/>
    <property type="match status" value="1"/>
</dbReference>
<feature type="transmembrane region" description="Helical" evidence="7">
    <location>
        <begin position="285"/>
        <end position="301"/>
    </location>
</feature>
<sequence length="314" mass="33964">MGKAGLWLGALYCFIAAVAWGGVFPVAELAMRHIDPFWITTFRYGIVALLLGAILYYKEGRGAFKLERAGRKLVLFGTCGFTVNSMGLFWGQKQLGSSGVLLSSIMESFMPLLVVLLVWIMTRQRPHAGTIACIGLAFVGVLLVITKGDLSMLGSRDLQIVPLLSLFIAVIGWVVYTVGSGEFKGWSALRYSAMTCIFGSLASLLVNCALTWSGVLSFPTKEQVLPALPHLSFLIVIGGVAALLAWFRGIELLTPINGILFINFAPVTTFLITAARGYHVSPLEWWGMALIIAAVVANNVMSRRSSLLQANISA</sequence>
<feature type="transmembrane region" description="Helical" evidence="7">
    <location>
        <begin position="227"/>
        <end position="247"/>
    </location>
</feature>
<feature type="transmembrane region" description="Helical" evidence="7">
    <location>
        <begin position="69"/>
        <end position="89"/>
    </location>
</feature>
<evidence type="ECO:0000313" key="10">
    <source>
        <dbReference type="Proteomes" id="UP001057877"/>
    </source>
</evidence>
<dbReference type="InterPro" id="IPR000620">
    <property type="entry name" value="EamA_dom"/>
</dbReference>